<dbReference type="InterPro" id="IPR017850">
    <property type="entry name" value="Alkaline_phosphatase_core_sf"/>
</dbReference>
<evidence type="ECO:0000313" key="2">
    <source>
        <dbReference type="Proteomes" id="UP001202248"/>
    </source>
</evidence>
<comment type="caution">
    <text evidence="1">The sequence shown here is derived from an EMBL/GenBank/DDBJ whole genome shotgun (WGS) entry which is preliminary data.</text>
</comment>
<evidence type="ECO:0000313" key="1">
    <source>
        <dbReference type="EMBL" id="MCH5597371.1"/>
    </source>
</evidence>
<keyword evidence="2" id="KW-1185">Reference proteome</keyword>
<sequence>MEIGNGTRTKKWSLYDITKDPTELNDLSVQFPDKVKALSDSWNNWAHQHHVIPKPK</sequence>
<organism evidence="1 2">
    <name type="scientific">Niabella ginsengisoli</name>
    <dbReference type="NCBI Taxonomy" id="522298"/>
    <lineage>
        <taxon>Bacteria</taxon>
        <taxon>Pseudomonadati</taxon>
        <taxon>Bacteroidota</taxon>
        <taxon>Chitinophagia</taxon>
        <taxon>Chitinophagales</taxon>
        <taxon>Chitinophagaceae</taxon>
        <taxon>Niabella</taxon>
    </lineage>
</organism>
<name>A0ABS9SG84_9BACT</name>
<dbReference type="EMBL" id="JAKWBL010000001">
    <property type="protein sequence ID" value="MCH5597371.1"/>
    <property type="molecule type" value="Genomic_DNA"/>
</dbReference>
<proteinExistence type="predicted"/>
<dbReference type="SUPFAM" id="SSF53649">
    <property type="entry name" value="Alkaline phosphatase-like"/>
    <property type="match status" value="1"/>
</dbReference>
<evidence type="ECO:0008006" key="3">
    <source>
        <dbReference type="Google" id="ProtNLM"/>
    </source>
</evidence>
<protein>
    <recommendedName>
        <fullName evidence="3">N-sulphoglucosamine sulphohydrolase C-terminal domain-containing protein</fullName>
    </recommendedName>
</protein>
<dbReference type="RefSeq" id="WP_240826762.1">
    <property type="nucleotide sequence ID" value="NZ_JAKWBL010000001.1"/>
</dbReference>
<accession>A0ABS9SG84</accession>
<gene>
    <name evidence="1" type="ORF">MKP09_05350</name>
</gene>
<dbReference type="Proteomes" id="UP001202248">
    <property type="component" value="Unassembled WGS sequence"/>
</dbReference>
<dbReference type="Gene3D" id="3.30.1120.10">
    <property type="match status" value="1"/>
</dbReference>
<reference evidence="1 2" key="1">
    <citation type="submission" date="2022-02" db="EMBL/GenBank/DDBJ databases">
        <authorList>
            <person name="Min J."/>
        </authorList>
    </citation>
    <scope>NUCLEOTIDE SEQUENCE [LARGE SCALE GENOMIC DNA]</scope>
    <source>
        <strain evidence="1 2">GR10-1</strain>
    </source>
</reference>